<proteinExistence type="predicted"/>
<reference evidence="3" key="2">
    <citation type="submission" date="2020-05" db="EMBL/GenBank/DDBJ databases">
        <title>Complete genome sequence of Bradyrhizobium diazoefficiens XF10 isolated from soybean nodule.</title>
        <authorList>
            <person name="Noda R."/>
            <person name="Kakizaki K."/>
            <person name="Minamisawa K."/>
        </authorList>
    </citation>
    <scope>NUCLEOTIDE SEQUENCE</scope>
    <source>
        <strain evidence="3">XF10</strain>
    </source>
</reference>
<evidence type="ECO:0000313" key="1">
    <source>
        <dbReference type="EMBL" id="BCE19626.1"/>
    </source>
</evidence>
<evidence type="ECO:0000313" key="2">
    <source>
        <dbReference type="EMBL" id="BCE45879.1"/>
    </source>
</evidence>
<name>A0A809WXP7_9BRAD</name>
<sequence length="71" mass="7706">MIDKDPFALQEIAPGACIRPFAKGLLDIVTCVLRWGPVPAGNVSGLACLRHVLLKLTGLARLRLFRNGVPR</sequence>
<reference evidence="1" key="1">
    <citation type="submission" date="2020-05" db="EMBL/GenBank/DDBJ databases">
        <title>Complete genome sequence of Bradyrhizobium diazoefficiens XF1 isolated from soybean nodule.</title>
        <authorList>
            <person name="Noda R."/>
            <person name="Kakizaki K."/>
            <person name="Minamisawa K."/>
        </authorList>
    </citation>
    <scope>NUCLEOTIDE SEQUENCE</scope>
    <source>
        <strain evidence="1">XF1</strain>
    </source>
</reference>
<protein>
    <submittedName>
        <fullName evidence="1">Uncharacterized protein</fullName>
    </submittedName>
</protein>
<dbReference type="EMBL" id="AP023099">
    <property type="protein sequence ID" value="BCE89404.1"/>
    <property type="molecule type" value="Genomic_DNA"/>
</dbReference>
<dbReference type="AlphaFoldDB" id="A0A809WXP7"/>
<dbReference type="EMBL" id="AP023091">
    <property type="protein sequence ID" value="BCE19626.1"/>
    <property type="molecule type" value="Genomic_DNA"/>
</dbReference>
<evidence type="ECO:0000313" key="3">
    <source>
        <dbReference type="EMBL" id="BCE89404.1"/>
    </source>
</evidence>
<accession>A0A809WXP7</accession>
<dbReference type="EMBL" id="AP023094">
    <property type="protein sequence ID" value="BCE45879.1"/>
    <property type="molecule type" value="Genomic_DNA"/>
</dbReference>
<reference evidence="2" key="3">
    <citation type="submission" date="2020-05" db="EMBL/GenBank/DDBJ databases">
        <title>Complete genome sequence of Bradyrhizobium diazoefficiens XF4 isolated from soybean nodule.</title>
        <authorList>
            <person name="Noda R."/>
            <person name="Kakizaki K."/>
            <person name="Minamisawa K."/>
        </authorList>
    </citation>
    <scope>NUCLEOTIDE SEQUENCE</scope>
    <source>
        <strain evidence="2">XF4</strain>
    </source>
</reference>
<gene>
    <name evidence="3" type="ORF">XF10B_22020</name>
    <name evidence="1" type="ORF">XF1B_23070</name>
    <name evidence="2" type="ORF">XF4B_22280</name>
</gene>
<organism evidence="1">
    <name type="scientific">Bradyrhizobium diazoefficiens</name>
    <dbReference type="NCBI Taxonomy" id="1355477"/>
    <lineage>
        <taxon>Bacteria</taxon>
        <taxon>Pseudomonadati</taxon>
        <taxon>Pseudomonadota</taxon>
        <taxon>Alphaproteobacteria</taxon>
        <taxon>Hyphomicrobiales</taxon>
        <taxon>Nitrobacteraceae</taxon>
        <taxon>Bradyrhizobium</taxon>
    </lineage>
</organism>